<proteinExistence type="predicted"/>
<organism evidence="1">
    <name type="scientific">Microbacterium sp. A8/3-1</name>
    <dbReference type="NCBI Taxonomy" id="3160749"/>
    <lineage>
        <taxon>Bacteria</taxon>
        <taxon>Bacillati</taxon>
        <taxon>Actinomycetota</taxon>
        <taxon>Actinomycetes</taxon>
        <taxon>Micrococcales</taxon>
        <taxon>Microbacteriaceae</taxon>
        <taxon>Microbacterium</taxon>
    </lineage>
</organism>
<dbReference type="EMBL" id="CP158357">
    <property type="protein sequence ID" value="XBX79612.1"/>
    <property type="molecule type" value="Genomic_DNA"/>
</dbReference>
<dbReference type="AlphaFoldDB" id="A0AAU7W0F1"/>
<accession>A0AAU7W0F1</accession>
<dbReference type="RefSeq" id="WP_350352592.1">
    <property type="nucleotide sequence ID" value="NZ_CP158357.1"/>
</dbReference>
<protein>
    <submittedName>
        <fullName evidence="1">DUF6510 family protein</fullName>
    </submittedName>
</protein>
<name>A0AAU7W0F1_9MICO</name>
<reference evidence="1" key="1">
    <citation type="submission" date="2024-06" db="EMBL/GenBank/DDBJ databases">
        <title>Draft genome sequence of Microbacterium sp. strain A8/3-1, isolated from Oxytropis tragacanthoides Fisch. ex DC. Root nodules in the Altai region of Russia.</title>
        <authorList>
            <person name="Sazanova A."/>
            <person name="Guro P."/>
            <person name="Kuznetsova I."/>
            <person name="Belimov A."/>
            <person name="Safronova V."/>
        </authorList>
    </citation>
    <scope>NUCLEOTIDE SEQUENCE</scope>
    <source>
        <strain evidence="1">A8/3-1</strain>
    </source>
</reference>
<sequence>MDAANTSMIVDGNCLAGMTGDLFGADVTALVAVCSGCGTEARVAEAVVELDSHAAIVRCRSCTRTLFTLLRGQDGARFVVGTLGEIRA</sequence>
<evidence type="ECO:0000313" key="1">
    <source>
        <dbReference type="EMBL" id="XBX79612.1"/>
    </source>
</evidence>
<gene>
    <name evidence="1" type="ORF">ABS642_05890</name>
</gene>
<dbReference type="InterPro" id="IPR045423">
    <property type="entry name" value="DUF6510"/>
</dbReference>
<dbReference type="Pfam" id="PF20120">
    <property type="entry name" value="DUF6510"/>
    <property type="match status" value="1"/>
</dbReference>